<sequence length="542" mass="60002">MTSQPHWRHLATQKYQECQDKIPLEWRLPEDFVSSLPPTLLDADIPRRSGILSDEELNITENYTARELLAKLADGSISSVLVTRAFSKRAAIAQQVTSCLTEIFFDKALERAEYLDEYLEKHGKPIGPLHGLPISLKDSFCLEGIQTTIGYVSYLGHPLPEKNSALVDILLDLGAVLYVKTNIPQTMMTAESHNNIFNRALNPHNTHLGAGGSSGGEGALIAFRGSILGVGTDVAGSIRIPALCNGVYGFRPTVDRIPYGGQAKRMWAGVPSIKACAGPLGHSLEDLEMFMRCVVGVDPWRYDVNALSMGWSGIQEERKLRIGVLPVDEHYPLHPPVRRALNKAVDELTRQGHTIVYLDDIPSRSLSLASRIAFQYFFYRPKDNAITASGEPEIPSVAKCWSPMFTGPAVAEENADPFTQISQLYTARLAYCEAWRDAWMQNGLDAVVAPGSQSTAVPHDTFGWPSYTAIWNVLDYPCCIIPYGKASKELDPEPMMVNDDQQPSYNPDEQDGAPTSIQVIARQFQDEKCLWAARIINNALNR</sequence>
<proteinExistence type="inferred from homology"/>
<organism evidence="9 10">
    <name type="scientific">Aspergillus wentii DTO 134E9</name>
    <dbReference type="NCBI Taxonomy" id="1073089"/>
    <lineage>
        <taxon>Eukaryota</taxon>
        <taxon>Fungi</taxon>
        <taxon>Dikarya</taxon>
        <taxon>Ascomycota</taxon>
        <taxon>Pezizomycotina</taxon>
        <taxon>Eurotiomycetes</taxon>
        <taxon>Eurotiomycetidae</taxon>
        <taxon>Eurotiales</taxon>
        <taxon>Aspergillaceae</taxon>
        <taxon>Aspergillus</taxon>
        <taxon>Aspergillus subgen. Cremei</taxon>
    </lineage>
</organism>
<comment type="catalytic activity">
    <reaction evidence="1">
        <text>a monocarboxylic acid amide + H2O = a monocarboxylate + NH4(+)</text>
        <dbReference type="Rhea" id="RHEA:12020"/>
        <dbReference type="ChEBI" id="CHEBI:15377"/>
        <dbReference type="ChEBI" id="CHEBI:28938"/>
        <dbReference type="ChEBI" id="CHEBI:35757"/>
        <dbReference type="ChEBI" id="CHEBI:83628"/>
        <dbReference type="EC" id="3.5.1.4"/>
    </reaction>
</comment>
<feature type="active site" description="Charge relay system" evidence="5">
    <location>
        <position position="137"/>
    </location>
</feature>
<protein>
    <recommendedName>
        <fullName evidence="3">amidase</fullName>
        <ecNumber evidence="3">3.5.1.4</ecNumber>
    </recommendedName>
</protein>
<dbReference type="Gene3D" id="3.90.1300.10">
    <property type="entry name" value="Amidase signature (AS) domain"/>
    <property type="match status" value="1"/>
</dbReference>
<dbReference type="PANTHER" id="PTHR46072:SF3">
    <property type="entry name" value="AMIDASE"/>
    <property type="match status" value="1"/>
</dbReference>
<evidence type="ECO:0000313" key="10">
    <source>
        <dbReference type="Proteomes" id="UP000184383"/>
    </source>
</evidence>
<evidence type="ECO:0000256" key="4">
    <source>
        <dbReference type="ARBA" id="ARBA00022801"/>
    </source>
</evidence>
<feature type="region of interest" description="Disordered" evidence="7">
    <location>
        <begin position="491"/>
        <end position="512"/>
    </location>
</feature>
<evidence type="ECO:0000256" key="6">
    <source>
        <dbReference type="PIRSR" id="PIRSR001221-2"/>
    </source>
</evidence>
<evidence type="ECO:0000313" key="9">
    <source>
        <dbReference type="EMBL" id="OJJ29994.1"/>
    </source>
</evidence>
<feature type="binding site" evidence="6">
    <location>
        <position position="187"/>
    </location>
    <ligand>
        <name>substrate</name>
    </ligand>
</feature>
<evidence type="ECO:0000256" key="3">
    <source>
        <dbReference type="ARBA" id="ARBA00012922"/>
    </source>
</evidence>
<dbReference type="VEuPathDB" id="FungiDB:ASPWEDRAFT_46722"/>
<dbReference type="InterPro" id="IPR020556">
    <property type="entry name" value="Amidase_CS"/>
</dbReference>
<dbReference type="OrthoDB" id="6428749at2759"/>
<dbReference type="PANTHER" id="PTHR46072">
    <property type="entry name" value="AMIDASE-RELATED-RELATED"/>
    <property type="match status" value="1"/>
</dbReference>
<feature type="binding site" evidence="6">
    <location>
        <begin position="234"/>
        <end position="237"/>
    </location>
    <ligand>
        <name>substrate</name>
    </ligand>
</feature>
<dbReference type="PIRSF" id="PIRSF001221">
    <property type="entry name" value="Amidase_fungi"/>
    <property type="match status" value="1"/>
</dbReference>
<evidence type="ECO:0000256" key="7">
    <source>
        <dbReference type="SAM" id="MobiDB-lite"/>
    </source>
</evidence>
<dbReference type="AlphaFoldDB" id="A0A1L9R518"/>
<name>A0A1L9R518_ASPWE</name>
<dbReference type="GeneID" id="63752679"/>
<feature type="domain" description="Amidase" evidence="8">
    <location>
        <begin position="82"/>
        <end position="530"/>
    </location>
</feature>
<comment type="similarity">
    <text evidence="2">Belongs to the amidase family.</text>
</comment>
<evidence type="ECO:0000256" key="2">
    <source>
        <dbReference type="ARBA" id="ARBA00009199"/>
    </source>
</evidence>
<feature type="active site" description="Acyl-ester intermediate" evidence="5">
    <location>
        <position position="237"/>
    </location>
</feature>
<dbReference type="InterPro" id="IPR023631">
    <property type="entry name" value="Amidase_dom"/>
</dbReference>
<feature type="active site" description="Charge relay system" evidence="5">
    <location>
        <position position="213"/>
    </location>
</feature>
<evidence type="ECO:0000256" key="1">
    <source>
        <dbReference type="ARBA" id="ARBA00001311"/>
    </source>
</evidence>
<evidence type="ECO:0000259" key="8">
    <source>
        <dbReference type="Pfam" id="PF01425"/>
    </source>
</evidence>
<keyword evidence="10" id="KW-1185">Reference proteome</keyword>
<evidence type="ECO:0000256" key="5">
    <source>
        <dbReference type="PIRSR" id="PIRSR001221-1"/>
    </source>
</evidence>
<dbReference type="Proteomes" id="UP000184383">
    <property type="component" value="Unassembled WGS sequence"/>
</dbReference>
<dbReference type="SUPFAM" id="SSF75304">
    <property type="entry name" value="Amidase signature (AS) enzymes"/>
    <property type="match status" value="1"/>
</dbReference>
<keyword evidence="4" id="KW-0378">Hydrolase</keyword>
<dbReference type="GO" id="GO:0004040">
    <property type="term" value="F:amidase activity"/>
    <property type="evidence" value="ECO:0007669"/>
    <property type="project" value="UniProtKB-EC"/>
</dbReference>
<dbReference type="RefSeq" id="XP_040683671.1">
    <property type="nucleotide sequence ID" value="XM_040836831.1"/>
</dbReference>
<dbReference type="EMBL" id="KV878218">
    <property type="protein sequence ID" value="OJJ29994.1"/>
    <property type="molecule type" value="Genomic_DNA"/>
</dbReference>
<gene>
    <name evidence="9" type="ORF">ASPWEDRAFT_46722</name>
</gene>
<feature type="binding site" evidence="6">
    <location>
        <position position="213"/>
    </location>
    <ligand>
        <name>substrate</name>
    </ligand>
</feature>
<dbReference type="Pfam" id="PF01425">
    <property type="entry name" value="Amidase"/>
    <property type="match status" value="1"/>
</dbReference>
<dbReference type="STRING" id="1073089.A0A1L9R518"/>
<reference evidence="10" key="1">
    <citation type="journal article" date="2017" name="Genome Biol.">
        <title>Comparative genomics reveals high biological diversity and specific adaptations in the industrially and medically important fungal genus Aspergillus.</title>
        <authorList>
            <person name="de Vries R.P."/>
            <person name="Riley R."/>
            <person name="Wiebenga A."/>
            <person name="Aguilar-Osorio G."/>
            <person name="Amillis S."/>
            <person name="Uchima C.A."/>
            <person name="Anderluh G."/>
            <person name="Asadollahi M."/>
            <person name="Askin M."/>
            <person name="Barry K."/>
            <person name="Battaglia E."/>
            <person name="Bayram O."/>
            <person name="Benocci T."/>
            <person name="Braus-Stromeyer S.A."/>
            <person name="Caldana C."/>
            <person name="Canovas D."/>
            <person name="Cerqueira G.C."/>
            <person name="Chen F."/>
            <person name="Chen W."/>
            <person name="Choi C."/>
            <person name="Clum A."/>
            <person name="Dos Santos R.A."/>
            <person name="Damasio A.R."/>
            <person name="Diallinas G."/>
            <person name="Emri T."/>
            <person name="Fekete E."/>
            <person name="Flipphi M."/>
            <person name="Freyberg S."/>
            <person name="Gallo A."/>
            <person name="Gournas C."/>
            <person name="Habgood R."/>
            <person name="Hainaut M."/>
            <person name="Harispe M.L."/>
            <person name="Henrissat B."/>
            <person name="Hilden K.S."/>
            <person name="Hope R."/>
            <person name="Hossain A."/>
            <person name="Karabika E."/>
            <person name="Karaffa L."/>
            <person name="Karanyi Z."/>
            <person name="Krasevec N."/>
            <person name="Kuo A."/>
            <person name="Kusch H."/>
            <person name="LaButti K."/>
            <person name="Lagendijk E.L."/>
            <person name="Lapidus A."/>
            <person name="Levasseur A."/>
            <person name="Lindquist E."/>
            <person name="Lipzen A."/>
            <person name="Logrieco A.F."/>
            <person name="MacCabe A."/>
            <person name="Maekelae M.R."/>
            <person name="Malavazi I."/>
            <person name="Melin P."/>
            <person name="Meyer V."/>
            <person name="Mielnichuk N."/>
            <person name="Miskei M."/>
            <person name="Molnar A.P."/>
            <person name="Mule G."/>
            <person name="Ngan C.Y."/>
            <person name="Orejas M."/>
            <person name="Orosz E."/>
            <person name="Ouedraogo J.P."/>
            <person name="Overkamp K.M."/>
            <person name="Park H.-S."/>
            <person name="Perrone G."/>
            <person name="Piumi F."/>
            <person name="Punt P.J."/>
            <person name="Ram A.F."/>
            <person name="Ramon A."/>
            <person name="Rauscher S."/>
            <person name="Record E."/>
            <person name="Riano-Pachon D.M."/>
            <person name="Robert V."/>
            <person name="Roehrig J."/>
            <person name="Ruller R."/>
            <person name="Salamov A."/>
            <person name="Salih N.S."/>
            <person name="Samson R.A."/>
            <person name="Sandor E."/>
            <person name="Sanguinetti M."/>
            <person name="Schuetze T."/>
            <person name="Sepcic K."/>
            <person name="Shelest E."/>
            <person name="Sherlock G."/>
            <person name="Sophianopoulou V."/>
            <person name="Squina F.M."/>
            <person name="Sun H."/>
            <person name="Susca A."/>
            <person name="Todd R.B."/>
            <person name="Tsang A."/>
            <person name="Unkles S.E."/>
            <person name="van de Wiele N."/>
            <person name="van Rossen-Uffink D."/>
            <person name="Oliveira J.V."/>
            <person name="Vesth T.C."/>
            <person name="Visser J."/>
            <person name="Yu J.-H."/>
            <person name="Zhou M."/>
            <person name="Andersen M.R."/>
            <person name="Archer D.B."/>
            <person name="Baker S.E."/>
            <person name="Benoit I."/>
            <person name="Brakhage A.A."/>
            <person name="Braus G.H."/>
            <person name="Fischer R."/>
            <person name="Frisvad J.C."/>
            <person name="Goldman G.H."/>
            <person name="Houbraken J."/>
            <person name="Oakley B."/>
            <person name="Pocsi I."/>
            <person name="Scazzocchio C."/>
            <person name="Seiboth B."/>
            <person name="vanKuyk P.A."/>
            <person name="Wortman J."/>
            <person name="Dyer P.S."/>
            <person name="Grigoriev I.V."/>
        </authorList>
    </citation>
    <scope>NUCLEOTIDE SEQUENCE [LARGE SCALE GENOMIC DNA]</scope>
    <source>
        <strain evidence="10">DTO 134E9</strain>
    </source>
</reference>
<dbReference type="InterPro" id="IPR036928">
    <property type="entry name" value="AS_sf"/>
</dbReference>
<dbReference type="EC" id="3.5.1.4" evidence="3"/>
<dbReference type="PROSITE" id="PS00571">
    <property type="entry name" value="AMIDASES"/>
    <property type="match status" value="1"/>
</dbReference>
<feature type="compositionally biased region" description="Polar residues" evidence="7">
    <location>
        <begin position="499"/>
        <end position="512"/>
    </location>
</feature>
<accession>A0A1L9R518</accession>